<dbReference type="InterPro" id="IPR001650">
    <property type="entry name" value="Helicase_C-like"/>
</dbReference>
<evidence type="ECO:0000256" key="6">
    <source>
        <dbReference type="ARBA" id="ARBA00023125"/>
    </source>
</evidence>
<evidence type="ECO:0000256" key="7">
    <source>
        <dbReference type="ARBA" id="ARBA00023204"/>
    </source>
</evidence>
<dbReference type="EMBL" id="BART01002637">
    <property type="protein sequence ID" value="GAG65378.1"/>
    <property type="molecule type" value="Genomic_DNA"/>
</dbReference>
<keyword evidence="6" id="KW-0238">DNA-binding</keyword>
<dbReference type="InterPro" id="IPR047112">
    <property type="entry name" value="RecG/Mfd"/>
</dbReference>
<dbReference type="CDD" id="cd17992">
    <property type="entry name" value="DEXHc_RecG"/>
    <property type="match status" value="1"/>
</dbReference>
<evidence type="ECO:0000256" key="2">
    <source>
        <dbReference type="ARBA" id="ARBA00022763"/>
    </source>
</evidence>
<keyword evidence="5" id="KW-0067">ATP-binding</keyword>
<feature type="domain" description="Helicase C-terminal" evidence="9">
    <location>
        <begin position="213"/>
        <end position="373"/>
    </location>
</feature>
<evidence type="ECO:0000256" key="4">
    <source>
        <dbReference type="ARBA" id="ARBA00022806"/>
    </source>
</evidence>
<keyword evidence="7" id="KW-0234">DNA repair</keyword>
<reference evidence="10" key="1">
    <citation type="journal article" date="2014" name="Front. Microbiol.">
        <title>High frequency of phylogenetically diverse reductive dehalogenase-homologous genes in deep subseafloor sedimentary metagenomes.</title>
        <authorList>
            <person name="Kawai M."/>
            <person name="Futagami T."/>
            <person name="Toyoda A."/>
            <person name="Takaki Y."/>
            <person name="Nishi S."/>
            <person name="Hori S."/>
            <person name="Arai W."/>
            <person name="Tsubouchi T."/>
            <person name="Morono Y."/>
            <person name="Uchiyama I."/>
            <person name="Ito T."/>
            <person name="Fujiyama A."/>
            <person name="Inagaki F."/>
            <person name="Takami H."/>
        </authorList>
    </citation>
    <scope>NUCLEOTIDE SEQUENCE</scope>
    <source>
        <strain evidence="10">Expedition CK06-06</strain>
    </source>
</reference>
<sequence length="382" mass="43424">MDVDKPKIEKFIKSLSFNLTAAQKKVINEIKEDISKPIPMNRLLQGDVGSGKTVVALISMIISSLNGYRSAIMVPTEVLAWQHYKNFKKMLKKYPFEVLLLSSSTLPNEKLKILKQIKEDGNQIIIGTHALIQERVIFSNLGLVIVDEQHRFGVAQRKQLKSKGKYPHVLIMSATPIPRTITQTMYGDLDVSIIDEMPPGRGSVETRLFHPGEREEAYNLIKSELNEGRQAFIICPLIEDSDLLKVKSVIKEAEELRQVVFKEYNVEILHGQLSSKKREEIMQGFENKELDVLISTTVVEVGIDVKNATVMLIENADRFGLSQLHQLRGRIRRGEHKSYCILFADLKTDEAFKRINSFLKTEDGFELANKDLEIRGEGEIFS</sequence>
<dbReference type="GO" id="GO:0005524">
    <property type="term" value="F:ATP binding"/>
    <property type="evidence" value="ECO:0007669"/>
    <property type="project" value="UniProtKB-KW"/>
</dbReference>
<dbReference type="SMART" id="SM00487">
    <property type="entry name" value="DEXDc"/>
    <property type="match status" value="1"/>
</dbReference>
<evidence type="ECO:0000256" key="3">
    <source>
        <dbReference type="ARBA" id="ARBA00022801"/>
    </source>
</evidence>
<evidence type="ECO:0000256" key="1">
    <source>
        <dbReference type="ARBA" id="ARBA00022741"/>
    </source>
</evidence>
<evidence type="ECO:0008006" key="11">
    <source>
        <dbReference type="Google" id="ProtNLM"/>
    </source>
</evidence>
<dbReference type="PANTHER" id="PTHR47964">
    <property type="entry name" value="ATP-DEPENDENT DNA HELICASE HOMOLOG RECG, CHLOROPLASTIC"/>
    <property type="match status" value="1"/>
</dbReference>
<dbReference type="GO" id="GO:0016787">
    <property type="term" value="F:hydrolase activity"/>
    <property type="evidence" value="ECO:0007669"/>
    <property type="project" value="UniProtKB-KW"/>
</dbReference>
<dbReference type="Gene3D" id="3.40.50.300">
    <property type="entry name" value="P-loop containing nucleotide triphosphate hydrolases"/>
    <property type="match status" value="2"/>
</dbReference>
<dbReference type="GO" id="GO:0003678">
    <property type="term" value="F:DNA helicase activity"/>
    <property type="evidence" value="ECO:0007669"/>
    <property type="project" value="TreeGrafter"/>
</dbReference>
<dbReference type="InterPro" id="IPR011545">
    <property type="entry name" value="DEAD/DEAH_box_helicase_dom"/>
</dbReference>
<keyword evidence="2" id="KW-0227">DNA damage</keyword>
<keyword evidence="4" id="KW-0347">Helicase</keyword>
<gene>
    <name evidence="10" type="ORF">S01H4_07895</name>
</gene>
<dbReference type="GO" id="GO:0006281">
    <property type="term" value="P:DNA repair"/>
    <property type="evidence" value="ECO:0007669"/>
    <property type="project" value="UniProtKB-KW"/>
</dbReference>
<dbReference type="Pfam" id="PF00270">
    <property type="entry name" value="DEAD"/>
    <property type="match status" value="1"/>
</dbReference>
<dbReference type="PROSITE" id="PS51192">
    <property type="entry name" value="HELICASE_ATP_BIND_1"/>
    <property type="match status" value="1"/>
</dbReference>
<dbReference type="GO" id="GO:0003677">
    <property type="term" value="F:DNA binding"/>
    <property type="evidence" value="ECO:0007669"/>
    <property type="project" value="UniProtKB-KW"/>
</dbReference>
<dbReference type="Pfam" id="PF00271">
    <property type="entry name" value="Helicase_C"/>
    <property type="match status" value="1"/>
</dbReference>
<evidence type="ECO:0000313" key="10">
    <source>
        <dbReference type="EMBL" id="GAG65378.1"/>
    </source>
</evidence>
<dbReference type="InterPro" id="IPR027417">
    <property type="entry name" value="P-loop_NTPase"/>
</dbReference>
<proteinExistence type="predicted"/>
<accession>X0ZY28</accession>
<evidence type="ECO:0000259" key="8">
    <source>
        <dbReference type="PROSITE" id="PS51192"/>
    </source>
</evidence>
<dbReference type="SUPFAM" id="SSF52540">
    <property type="entry name" value="P-loop containing nucleoside triphosphate hydrolases"/>
    <property type="match status" value="2"/>
</dbReference>
<name>X0ZY28_9ZZZZ</name>
<dbReference type="SMART" id="SM00490">
    <property type="entry name" value="HELICc"/>
    <property type="match status" value="2"/>
</dbReference>
<comment type="caution">
    <text evidence="10">The sequence shown here is derived from an EMBL/GenBank/DDBJ whole genome shotgun (WGS) entry which is preliminary data.</text>
</comment>
<organism evidence="10">
    <name type="scientific">marine sediment metagenome</name>
    <dbReference type="NCBI Taxonomy" id="412755"/>
    <lineage>
        <taxon>unclassified sequences</taxon>
        <taxon>metagenomes</taxon>
        <taxon>ecological metagenomes</taxon>
    </lineage>
</organism>
<evidence type="ECO:0000256" key="5">
    <source>
        <dbReference type="ARBA" id="ARBA00022840"/>
    </source>
</evidence>
<dbReference type="PANTHER" id="PTHR47964:SF1">
    <property type="entry name" value="ATP-DEPENDENT DNA HELICASE HOMOLOG RECG, CHLOROPLASTIC"/>
    <property type="match status" value="1"/>
</dbReference>
<keyword evidence="3" id="KW-0378">Hydrolase</keyword>
<evidence type="ECO:0000259" key="9">
    <source>
        <dbReference type="PROSITE" id="PS51194"/>
    </source>
</evidence>
<dbReference type="PROSITE" id="PS51194">
    <property type="entry name" value="HELICASE_CTER"/>
    <property type="match status" value="1"/>
</dbReference>
<feature type="domain" description="Helicase ATP-binding" evidence="8">
    <location>
        <begin position="33"/>
        <end position="194"/>
    </location>
</feature>
<dbReference type="InterPro" id="IPR014001">
    <property type="entry name" value="Helicase_ATP-bd"/>
</dbReference>
<keyword evidence="1" id="KW-0547">Nucleotide-binding</keyword>
<protein>
    <recommendedName>
        <fullName evidence="11">ATP-dependent DNA helicase RecG</fullName>
    </recommendedName>
</protein>
<dbReference type="AlphaFoldDB" id="X0ZY28"/>